<name>T1F267_HELRO</name>
<dbReference type="KEGG" id="hro:HELRODRAFT_169630"/>
<reference evidence="4" key="1">
    <citation type="submission" date="2012-12" db="EMBL/GenBank/DDBJ databases">
        <authorList>
            <person name="Hellsten U."/>
            <person name="Grimwood J."/>
            <person name="Chapman J.A."/>
            <person name="Shapiro H."/>
            <person name="Aerts A."/>
            <person name="Otillar R.P."/>
            <person name="Terry A.Y."/>
            <person name="Boore J.L."/>
            <person name="Simakov O."/>
            <person name="Marletaz F."/>
            <person name="Cho S.-J."/>
            <person name="Edsinger-Gonzales E."/>
            <person name="Havlak P."/>
            <person name="Kuo D.-H."/>
            <person name="Larsson T."/>
            <person name="Lv J."/>
            <person name="Arendt D."/>
            <person name="Savage R."/>
            <person name="Osoegawa K."/>
            <person name="de Jong P."/>
            <person name="Lindberg D.R."/>
            <person name="Seaver E.C."/>
            <person name="Weisblat D.A."/>
            <person name="Putnam N.H."/>
            <person name="Grigoriev I.V."/>
            <person name="Rokhsar D.S."/>
        </authorList>
    </citation>
    <scope>NUCLEOTIDE SEQUENCE</scope>
</reference>
<dbReference type="EMBL" id="KB096134">
    <property type="protein sequence ID" value="ESO07924.1"/>
    <property type="molecule type" value="Genomic_DNA"/>
</dbReference>
<dbReference type="EMBL" id="AMQM01003332">
    <property type="status" value="NOT_ANNOTATED_CDS"/>
    <property type="molecule type" value="Genomic_DNA"/>
</dbReference>
<proteinExistence type="predicted"/>
<reference evidence="2 4" key="2">
    <citation type="journal article" date="2013" name="Nature">
        <title>Insights into bilaterian evolution from three spiralian genomes.</title>
        <authorList>
            <person name="Simakov O."/>
            <person name="Marletaz F."/>
            <person name="Cho S.J."/>
            <person name="Edsinger-Gonzales E."/>
            <person name="Havlak P."/>
            <person name="Hellsten U."/>
            <person name="Kuo D.H."/>
            <person name="Larsson T."/>
            <person name="Lv J."/>
            <person name="Arendt D."/>
            <person name="Savage R."/>
            <person name="Osoegawa K."/>
            <person name="de Jong P."/>
            <person name="Grimwood J."/>
            <person name="Chapman J.A."/>
            <person name="Shapiro H."/>
            <person name="Aerts A."/>
            <person name="Otillar R.P."/>
            <person name="Terry A.Y."/>
            <person name="Boore J.L."/>
            <person name="Grigoriev I.V."/>
            <person name="Lindberg D.R."/>
            <person name="Seaver E.C."/>
            <person name="Weisblat D.A."/>
            <person name="Putnam N.H."/>
            <person name="Rokhsar D.S."/>
        </authorList>
    </citation>
    <scope>NUCLEOTIDE SEQUENCE</scope>
</reference>
<feature type="region of interest" description="Disordered" evidence="1">
    <location>
        <begin position="71"/>
        <end position="107"/>
    </location>
</feature>
<reference evidence="3" key="3">
    <citation type="submission" date="2015-06" db="UniProtKB">
        <authorList>
            <consortium name="EnsemblMetazoa"/>
        </authorList>
    </citation>
    <scope>IDENTIFICATION</scope>
</reference>
<gene>
    <name evidence="3" type="primary">20202917</name>
    <name evidence="2" type="ORF">HELRODRAFT_169630</name>
</gene>
<accession>T1F267</accession>
<organism evidence="3 4">
    <name type="scientific">Helobdella robusta</name>
    <name type="common">Californian leech</name>
    <dbReference type="NCBI Taxonomy" id="6412"/>
    <lineage>
        <taxon>Eukaryota</taxon>
        <taxon>Metazoa</taxon>
        <taxon>Spiralia</taxon>
        <taxon>Lophotrochozoa</taxon>
        <taxon>Annelida</taxon>
        <taxon>Clitellata</taxon>
        <taxon>Hirudinea</taxon>
        <taxon>Rhynchobdellida</taxon>
        <taxon>Glossiphoniidae</taxon>
        <taxon>Helobdella</taxon>
    </lineage>
</organism>
<dbReference type="RefSeq" id="XP_009013713.1">
    <property type="nucleotide sequence ID" value="XM_009015465.1"/>
</dbReference>
<evidence type="ECO:0000313" key="4">
    <source>
        <dbReference type="Proteomes" id="UP000015101"/>
    </source>
</evidence>
<dbReference type="GeneID" id="20202917"/>
<dbReference type="Proteomes" id="UP000015101">
    <property type="component" value="Unassembled WGS sequence"/>
</dbReference>
<dbReference type="AlphaFoldDB" id="T1F267"/>
<dbReference type="EnsemblMetazoa" id="HelroT169630">
    <property type="protein sequence ID" value="HelroP169630"/>
    <property type="gene ID" value="HelroG169630"/>
</dbReference>
<dbReference type="HOGENOM" id="CLU_1435884_0_0_1"/>
<evidence type="ECO:0000313" key="2">
    <source>
        <dbReference type="EMBL" id="ESO07924.1"/>
    </source>
</evidence>
<protein>
    <submittedName>
        <fullName evidence="2 3">Uncharacterized protein</fullName>
    </submittedName>
</protein>
<sequence length="189" mass="22851">MSSEDEELEAIKAHIFRWVDEAKYNMKIWMMMALIKTIITIINHMKIWESFKFDMKPHSFLWASQGQRKKEVDDDVEDDDDHKDDKRPLDLRNPSTRWGNQDDDDFDQFDDVDFDHENKGYSSDEENFYPRLYDDIDRYQKALFLYEDQDFVKKKVIASSHCKMITLNICTFRFQVFLRFPSVCQILIF</sequence>
<evidence type="ECO:0000256" key="1">
    <source>
        <dbReference type="SAM" id="MobiDB-lite"/>
    </source>
</evidence>
<keyword evidence="4" id="KW-1185">Reference proteome</keyword>
<feature type="compositionally biased region" description="Acidic residues" evidence="1">
    <location>
        <begin position="73"/>
        <end position="82"/>
    </location>
</feature>
<dbReference type="InParanoid" id="T1F267"/>
<evidence type="ECO:0000313" key="3">
    <source>
        <dbReference type="EnsemblMetazoa" id="HelroP169630"/>
    </source>
</evidence>
<dbReference type="CTD" id="20202917"/>